<dbReference type="Gene3D" id="2.60.40.10">
    <property type="entry name" value="Immunoglobulins"/>
    <property type="match status" value="3"/>
</dbReference>
<evidence type="ECO:0000256" key="1">
    <source>
        <dbReference type="ARBA" id="ARBA00001913"/>
    </source>
</evidence>
<dbReference type="Pfam" id="PF00927">
    <property type="entry name" value="Transglut_C"/>
    <property type="match status" value="1"/>
</dbReference>
<feature type="active site" evidence="8">
    <location>
        <position position="283"/>
    </location>
</feature>
<dbReference type="InterPro" id="IPR001102">
    <property type="entry name" value="Transglutaminase_N"/>
</dbReference>
<dbReference type="GO" id="GO:0003810">
    <property type="term" value="F:protein-glutamine gamma-glutamyltransferase activity"/>
    <property type="evidence" value="ECO:0007669"/>
    <property type="project" value="UniProtKB-EC"/>
</dbReference>
<dbReference type="AlphaFoldDB" id="A0A1S3LJ59"/>
<dbReference type="InterPro" id="IPR036238">
    <property type="entry name" value="Transglutaminase_C_sf"/>
</dbReference>
<evidence type="ECO:0000256" key="2">
    <source>
        <dbReference type="ARBA" id="ARBA00005968"/>
    </source>
</evidence>
<feature type="domain" description="Transglutaminase-like" evidence="9">
    <location>
        <begin position="275"/>
        <end position="367"/>
    </location>
</feature>
<dbReference type="SUPFAM" id="SSF54001">
    <property type="entry name" value="Cysteine proteinases"/>
    <property type="match status" value="1"/>
</dbReference>
<dbReference type="InterPro" id="IPR050779">
    <property type="entry name" value="Transglutaminase"/>
</dbReference>
<dbReference type="FunFam" id="3.90.260.10:FF:000001">
    <property type="entry name" value="Protein-glutamine gamma-glutamyltransferase 2"/>
    <property type="match status" value="1"/>
</dbReference>
<gene>
    <name evidence="11" type="primary">LOC106566900</name>
</gene>
<dbReference type="InterPro" id="IPR014756">
    <property type="entry name" value="Ig_E-set"/>
</dbReference>
<name>A0A1S3LJ59_SALSA</name>
<dbReference type="KEGG" id="sasa:106566900"/>
<organism evidence="10 11">
    <name type="scientific">Salmo salar</name>
    <name type="common">Atlantic salmon</name>
    <dbReference type="NCBI Taxonomy" id="8030"/>
    <lineage>
        <taxon>Eukaryota</taxon>
        <taxon>Metazoa</taxon>
        <taxon>Chordata</taxon>
        <taxon>Craniata</taxon>
        <taxon>Vertebrata</taxon>
        <taxon>Euteleostomi</taxon>
        <taxon>Actinopterygii</taxon>
        <taxon>Neopterygii</taxon>
        <taxon>Teleostei</taxon>
        <taxon>Protacanthopterygii</taxon>
        <taxon>Salmoniformes</taxon>
        <taxon>Salmonidae</taxon>
        <taxon>Salmoninae</taxon>
        <taxon>Salmo</taxon>
    </lineage>
</organism>
<accession>A0A1S3LJ59</accession>
<dbReference type="InterPro" id="IPR002931">
    <property type="entry name" value="Transglutaminase-like"/>
</dbReference>
<dbReference type="OrthoDB" id="437511at2759"/>
<dbReference type="GO" id="GO:0005739">
    <property type="term" value="C:mitochondrion"/>
    <property type="evidence" value="ECO:0007669"/>
    <property type="project" value="TreeGrafter"/>
</dbReference>
<evidence type="ECO:0000256" key="7">
    <source>
        <dbReference type="ARBA" id="ARBA00024222"/>
    </source>
</evidence>
<reference evidence="11" key="1">
    <citation type="submission" date="2025-08" db="UniProtKB">
        <authorList>
            <consortium name="RefSeq"/>
        </authorList>
    </citation>
    <scope>IDENTIFICATION</scope>
</reference>
<feature type="active site" evidence="8">
    <location>
        <position position="341"/>
    </location>
</feature>
<dbReference type="SMART" id="SM00460">
    <property type="entry name" value="TGc"/>
    <property type="match status" value="1"/>
</dbReference>
<dbReference type="SUPFAM" id="SSF81296">
    <property type="entry name" value="E set domains"/>
    <property type="match status" value="1"/>
</dbReference>
<dbReference type="PaxDb" id="8030-ENSSSAP00000075430"/>
<dbReference type="PANTHER" id="PTHR11590">
    <property type="entry name" value="PROTEIN-GLUTAMINE GAMMA-GLUTAMYLTRANSFERASE"/>
    <property type="match status" value="1"/>
</dbReference>
<dbReference type="Bgee" id="ENSSSAG00000064887">
    <property type="expression patterns" value="Expressed in gill and 7 other cell types or tissues"/>
</dbReference>
<protein>
    <recommendedName>
        <fullName evidence="7">protein-glutamine gamma-glutamyltransferase</fullName>
        <ecNumber evidence="7">2.3.2.13</ecNumber>
    </recommendedName>
</protein>
<sequence length="680" mass="75875">MLTMRYTHQQQTDLRLKHVNLEVHDNHTAHQTLGLSSRHLVVRRGRPFKVTMLLHGRVFNPQMETLIFTALLGGLSVEIPVMLSKDESISRWSAHIHPGERHSQSVTVHVCSPAKAPVGLYDLQVHIVCLDGQRSIAIGSFVLLCNPWLQYDAVYIPFEDQRNEYVKNDFGILYMGTPHNVISRPWSFGQYEQGILEICLNILQVSPQHSKDKQGDYLLRADPVYISRVVCAMVNCEDDRGVLKGNWSGNFKYGFNPTQWTGSADILKLWGRSNFSPVRYGQCWVFASVMCTVMRVLGIPSRVVTIFNSAHDTNGSLVIEEYYTNTGEKISMSKDSIWNFHVWVECWMSRPDLGPGFDGWQVLDPTPQEKSGGIFCCGPCPVKGIRKKRYDALYDAPFIYASVNADVVTVIVRDGLVLGRSVDTQRVGSHILTKNVGSDGPQSLTCAYKCNESTHATCERATVQSLEVSLKIEKVPTMGENICFFITVTNRANVPKVLKEHVNAQTKEYNGSPQGTFWEADKQLHIAPCAVLSVHHQIPYSEYENMLVGEGLLNVAVVIKDERTKERVLASEEFNITAPQISIEVIGGDNIQQKKEHSALVSFTNGFAMPLSSAVLTVEGSGLMEGKDQTKVYLLQPGQTIEKKVSFTPITTGTKLLQASLAYNNSPTAIRSFQKVSVFA</sequence>
<comment type="similarity">
    <text evidence="2">Belongs to the transglutaminase superfamily. Transglutaminase family.</text>
</comment>
<dbReference type="Gene3D" id="3.90.260.10">
    <property type="entry name" value="Transglutaminase-like"/>
    <property type="match status" value="1"/>
</dbReference>
<evidence type="ECO:0000256" key="5">
    <source>
        <dbReference type="ARBA" id="ARBA00022837"/>
    </source>
</evidence>
<keyword evidence="4" id="KW-0479">Metal-binding</keyword>
<keyword evidence="5" id="KW-0106">Calcium</keyword>
<dbReference type="Pfam" id="PF00868">
    <property type="entry name" value="Transglut_N"/>
    <property type="match status" value="1"/>
</dbReference>
<evidence type="ECO:0000256" key="8">
    <source>
        <dbReference type="PIRSR" id="PIRSR000459-1"/>
    </source>
</evidence>
<dbReference type="SUPFAM" id="SSF49309">
    <property type="entry name" value="Transglutaminase, two C-terminal domains"/>
    <property type="match status" value="2"/>
</dbReference>
<evidence type="ECO:0000259" key="9">
    <source>
        <dbReference type="SMART" id="SM00460"/>
    </source>
</evidence>
<dbReference type="InterPro" id="IPR036985">
    <property type="entry name" value="Transglutaminase-like_sf"/>
</dbReference>
<dbReference type="InterPro" id="IPR013783">
    <property type="entry name" value="Ig-like_fold"/>
</dbReference>
<evidence type="ECO:0000313" key="10">
    <source>
        <dbReference type="Proteomes" id="UP001652741"/>
    </source>
</evidence>
<dbReference type="STRING" id="8030.ENSSSAP00000075430"/>
<keyword evidence="6" id="KW-0012">Acyltransferase</keyword>
<dbReference type="GO" id="GO:0007399">
    <property type="term" value="P:nervous system development"/>
    <property type="evidence" value="ECO:0007669"/>
    <property type="project" value="UniProtKB-ARBA"/>
</dbReference>
<keyword evidence="10" id="KW-1185">Reference proteome</keyword>
<feature type="active site" evidence="8">
    <location>
        <position position="364"/>
    </location>
</feature>
<dbReference type="InterPro" id="IPR023608">
    <property type="entry name" value="Transglutaminase_animal"/>
</dbReference>
<dbReference type="InterPro" id="IPR008958">
    <property type="entry name" value="Transglutaminase_C"/>
</dbReference>
<evidence type="ECO:0000256" key="3">
    <source>
        <dbReference type="ARBA" id="ARBA00022679"/>
    </source>
</evidence>
<dbReference type="RefSeq" id="XP_013990946.1">
    <property type="nucleotide sequence ID" value="XM_014135471.2"/>
</dbReference>
<keyword evidence="3" id="KW-0808">Transferase</keyword>
<dbReference type="EC" id="2.3.2.13" evidence="7"/>
<evidence type="ECO:0000313" key="11">
    <source>
        <dbReference type="RefSeq" id="XP_013990946.1"/>
    </source>
</evidence>
<dbReference type="GeneID" id="106566900"/>
<evidence type="ECO:0000256" key="4">
    <source>
        <dbReference type="ARBA" id="ARBA00022723"/>
    </source>
</evidence>
<comment type="cofactor">
    <cofactor evidence="1">
        <name>Ca(2+)</name>
        <dbReference type="ChEBI" id="CHEBI:29108"/>
    </cofactor>
</comment>
<dbReference type="PIRSF" id="PIRSF000459">
    <property type="entry name" value="TGM_EBP42"/>
    <property type="match status" value="1"/>
</dbReference>
<dbReference type="PANTHER" id="PTHR11590:SF80">
    <property type="entry name" value="TRANSGLUTAMINASE 5,-LIKE"/>
    <property type="match status" value="1"/>
</dbReference>
<dbReference type="GO" id="GO:0046872">
    <property type="term" value="F:metal ion binding"/>
    <property type="evidence" value="ECO:0007669"/>
    <property type="project" value="UniProtKB-KW"/>
</dbReference>
<proteinExistence type="inferred from homology"/>
<dbReference type="InterPro" id="IPR038765">
    <property type="entry name" value="Papain-like_cys_pep_sf"/>
</dbReference>
<dbReference type="Pfam" id="PF01841">
    <property type="entry name" value="Transglut_core"/>
    <property type="match status" value="1"/>
</dbReference>
<evidence type="ECO:0000256" key="6">
    <source>
        <dbReference type="ARBA" id="ARBA00023315"/>
    </source>
</evidence>
<dbReference type="Proteomes" id="UP001652741">
    <property type="component" value="Chromosome ssa13"/>
</dbReference>